<reference evidence="1" key="2">
    <citation type="journal article" date="2015" name="Fish Shellfish Immunol.">
        <title>Early steps in the European eel (Anguilla anguilla)-Vibrio vulnificus interaction in the gills: Role of the RtxA13 toxin.</title>
        <authorList>
            <person name="Callol A."/>
            <person name="Pajuelo D."/>
            <person name="Ebbesson L."/>
            <person name="Teles M."/>
            <person name="MacKenzie S."/>
            <person name="Amaro C."/>
        </authorList>
    </citation>
    <scope>NUCLEOTIDE SEQUENCE</scope>
</reference>
<accession>A0A0E9SSN2</accession>
<name>A0A0E9SSN2_ANGAN</name>
<sequence length="67" mass="7461">MLQRSTSQTVILQDTLTTNPSSGATGDHSIQRLPTLSYYILCIYGDKMLLLLSWGHVSIIKHFNLAP</sequence>
<dbReference type="EMBL" id="GBXM01065034">
    <property type="protein sequence ID" value="JAH43543.1"/>
    <property type="molecule type" value="Transcribed_RNA"/>
</dbReference>
<organism evidence="1">
    <name type="scientific">Anguilla anguilla</name>
    <name type="common">European freshwater eel</name>
    <name type="synonym">Muraena anguilla</name>
    <dbReference type="NCBI Taxonomy" id="7936"/>
    <lineage>
        <taxon>Eukaryota</taxon>
        <taxon>Metazoa</taxon>
        <taxon>Chordata</taxon>
        <taxon>Craniata</taxon>
        <taxon>Vertebrata</taxon>
        <taxon>Euteleostomi</taxon>
        <taxon>Actinopterygii</taxon>
        <taxon>Neopterygii</taxon>
        <taxon>Teleostei</taxon>
        <taxon>Anguilliformes</taxon>
        <taxon>Anguillidae</taxon>
        <taxon>Anguilla</taxon>
    </lineage>
</organism>
<proteinExistence type="predicted"/>
<dbReference type="AlphaFoldDB" id="A0A0E9SSN2"/>
<protein>
    <submittedName>
        <fullName evidence="1">Uncharacterized protein</fullName>
    </submittedName>
</protein>
<reference evidence="1" key="1">
    <citation type="submission" date="2014-11" db="EMBL/GenBank/DDBJ databases">
        <authorList>
            <person name="Amaro Gonzalez C."/>
        </authorList>
    </citation>
    <scope>NUCLEOTIDE SEQUENCE</scope>
</reference>
<evidence type="ECO:0000313" key="1">
    <source>
        <dbReference type="EMBL" id="JAH43543.1"/>
    </source>
</evidence>